<dbReference type="InterPro" id="IPR010615">
    <property type="entry name" value="Herpes_UL97"/>
</dbReference>
<evidence type="ECO:0000313" key="5">
    <source>
        <dbReference type="EMBL" id="AKE44265.1"/>
    </source>
</evidence>
<feature type="compositionally biased region" description="Basic and acidic residues" evidence="3">
    <location>
        <begin position="1"/>
        <end position="13"/>
    </location>
</feature>
<evidence type="ECO:0000256" key="3">
    <source>
        <dbReference type="SAM" id="MobiDB-lite"/>
    </source>
</evidence>
<dbReference type="InterPro" id="IPR000719">
    <property type="entry name" value="Prot_kinase_dom"/>
</dbReference>
<dbReference type="GO" id="GO:0004672">
    <property type="term" value="F:protein kinase activity"/>
    <property type="evidence" value="ECO:0007669"/>
    <property type="project" value="InterPro"/>
</dbReference>
<evidence type="ECO:0000313" key="6">
    <source>
        <dbReference type="Proteomes" id="UP000105122"/>
    </source>
</evidence>
<keyword evidence="1" id="KW-0808">Transferase</keyword>
<accession>A0A0F6TGJ9</accession>
<evidence type="ECO:0000256" key="2">
    <source>
        <dbReference type="ARBA" id="ARBA00022777"/>
    </source>
</evidence>
<evidence type="ECO:0000256" key="1">
    <source>
        <dbReference type="ARBA" id="ARBA00022679"/>
    </source>
</evidence>
<dbReference type="PROSITE" id="PS50011">
    <property type="entry name" value="PROTEIN_KINASE_DOM"/>
    <property type="match status" value="1"/>
</dbReference>
<evidence type="ECO:0000259" key="4">
    <source>
        <dbReference type="PROSITE" id="PS50011"/>
    </source>
</evidence>
<feature type="region of interest" description="Disordered" evidence="3">
    <location>
        <begin position="1"/>
        <end position="27"/>
    </location>
</feature>
<dbReference type="SUPFAM" id="SSF56112">
    <property type="entry name" value="Protein kinase-like (PK-like)"/>
    <property type="match status" value="1"/>
</dbReference>
<proteinExistence type="predicted"/>
<name>A0A0F6TGJ9_RCMVE</name>
<feature type="domain" description="Protein kinase" evidence="4">
    <location>
        <begin position="190"/>
        <end position="489"/>
    </location>
</feature>
<gene>
    <name evidence="5" type="primary">a97</name>
</gene>
<dbReference type="Proteomes" id="UP000105122">
    <property type="component" value="Segment"/>
</dbReference>
<dbReference type="EMBL" id="KP967684">
    <property type="protein sequence ID" value="AKE44265.1"/>
    <property type="molecule type" value="Genomic_DNA"/>
</dbReference>
<sequence>MEVTPERRIEPDGVPRAPKKPPRRRALSEIVTVSNDVKRRLVFDANNGSVCVDNKESTGDNEIVENSGDEGSERTETAITHCVHTCVCTPSARHLMCCELVSLDDSVSVAKCPFCERGARSIPASNDSFKPTTWSDDKIIVSPFPGLKCYVTTFESLNYPILLETGGKYLPVYAPRPPSFCKTKCRMKDAASSVLLGKGSFGQVWRLRDEHTALKVSGGSIDETLLNIWISGVVRARAQDAGFIGDFGESVYCNILTATGSCLQHNLVSFAAFGRDMYNYRGWHFSGLPSYRRAFTGIADGLRFLNLKCGIAHFDITPMNFLINVNPSDDRHIERAVICDFSLSQYHGDGGNKDGRCVVVFEETKTVRALTKSTFYLTDIYHPAFKPLFLQKLCTIRPRMQFPNPTEKRLCVADLCALGNVVAFCLVRVLDERGQFKVRLTSEDALFSTARKTCDALARHCIDDIANMCSLVIPRQLAYFATVLGSSELEGTVSRLCDFFATESDEEAPERFRVVYKRARGEIDGSYMIRLLQSALKTDDGNYLVENVRRTCLTLEDEDLDKDPYSLFP</sequence>
<keyword evidence="2" id="KW-0418">Kinase</keyword>
<protein>
    <submittedName>
        <fullName evidence="5">A97</fullName>
    </submittedName>
</protein>
<organism evidence="5 6">
    <name type="scientific">Rat cytomegalovirus ALL-03</name>
    <dbReference type="NCBI Taxonomy" id="1640278"/>
    <lineage>
        <taxon>Viruses</taxon>
        <taxon>Duplodnaviria</taxon>
        <taxon>Heunggongvirae</taxon>
        <taxon>Peploviricota</taxon>
        <taxon>Herviviricetes</taxon>
        <taxon>Herpesvirales</taxon>
        <taxon>Orthoherpesviridae</taxon>
        <taxon>Betaherpesvirinae</taxon>
        <taxon>Muromegalovirus</taxon>
        <taxon>Muromegalovirus muridbeta8</taxon>
        <taxon>Rat cytomegalovirus (isolate England)</taxon>
    </lineage>
</organism>
<dbReference type="Gene3D" id="1.10.510.10">
    <property type="entry name" value="Transferase(Phosphotransferase) domain 1"/>
    <property type="match status" value="1"/>
</dbReference>
<dbReference type="Pfam" id="PF06734">
    <property type="entry name" value="UL97"/>
    <property type="match status" value="1"/>
</dbReference>
<dbReference type="InterPro" id="IPR011009">
    <property type="entry name" value="Kinase-like_dom_sf"/>
</dbReference>
<reference evidence="5 6" key="1">
    <citation type="journal article" date="2015" name="Genome Announc.">
        <title>Complete Genome Sequence of Rat Cytomegalovirus Strain ALL-03 (Malaysian Strain).</title>
        <authorList>
            <person name="Balakrishnan K.N."/>
            <person name="Abdullah A.A."/>
            <person name="Camalxaman S.N."/>
            <person name="Quah Y.W."/>
            <person name="Abba Y."/>
            <person name="Hani H."/>
            <person name="Loh H.S."/>
            <person name="Kamal F.M."/>
            <person name="Zeenathul N.A."/>
            <person name="Aini I."/>
            <person name="Omar A.R."/>
            <person name="Noordin M.M."/>
            <person name="Mohd Azmi M.L."/>
        </authorList>
    </citation>
    <scope>NUCLEOTIDE SEQUENCE [LARGE SCALE GENOMIC DNA]</scope>
    <source>
        <strain evidence="5">ALL-03</strain>
    </source>
</reference>
<dbReference type="GO" id="GO:0005524">
    <property type="term" value="F:ATP binding"/>
    <property type="evidence" value="ECO:0007669"/>
    <property type="project" value="InterPro"/>
</dbReference>
<dbReference type="GO" id="GO:0016032">
    <property type="term" value="P:viral process"/>
    <property type="evidence" value="ECO:0007669"/>
    <property type="project" value="InterPro"/>
</dbReference>